<evidence type="ECO:0000313" key="2">
    <source>
        <dbReference type="Proteomes" id="UP000235584"/>
    </source>
</evidence>
<proteinExistence type="predicted"/>
<gene>
    <name evidence="1" type="ORF">C0V70_11340</name>
</gene>
<keyword evidence="2" id="KW-1185">Reference proteome</keyword>
<accession>A0A2K9NV91</accession>
<dbReference type="RefSeq" id="WP_102243975.1">
    <property type="nucleotide sequence ID" value="NZ_CP025704.1"/>
</dbReference>
<reference evidence="1 2" key="1">
    <citation type="submission" date="2018-01" db="EMBL/GenBank/DDBJ databases">
        <title>Complete genome sequence of Bacteriovorax stolpii DSM12778.</title>
        <authorList>
            <person name="Tang B."/>
            <person name="Chang J."/>
        </authorList>
    </citation>
    <scope>NUCLEOTIDE SEQUENCE [LARGE SCALE GENOMIC DNA]</scope>
    <source>
        <strain evidence="1 2">DSM 12778</strain>
    </source>
</reference>
<dbReference type="SUPFAM" id="SSF48452">
    <property type="entry name" value="TPR-like"/>
    <property type="match status" value="1"/>
</dbReference>
<name>A0A2K9NV91_BACTC</name>
<evidence type="ECO:0000313" key="1">
    <source>
        <dbReference type="EMBL" id="AUN98684.1"/>
    </source>
</evidence>
<dbReference type="InterPro" id="IPR011990">
    <property type="entry name" value="TPR-like_helical_dom_sf"/>
</dbReference>
<dbReference type="EMBL" id="CP025704">
    <property type="protein sequence ID" value="AUN98684.1"/>
    <property type="molecule type" value="Genomic_DNA"/>
</dbReference>
<sequence length="480" mass="55733">MKYLALLIALLTVTSQVHASAKGAYELYQKDKSKTRDKKIAHELIEGSYYFSAIPYINNYLETNNEIDPELEADIETLVLKTGTMAVLNLDEKRLESFNIPSISLILGTRLFNKDQNAKAYEILSRIPETHQFSAEAALIKGTIRNMERKNIEALNLYEACVKKSTAQESNVKGEKLKRYYNYLKETCIIRTARVKIEEKKYEDALTTYEQIDKRSYKWPYILMDQAWAHYYLKDYNRALGLTVTYKAPLLESYFFPEAEVLMALSYYNLCLWDDSLKVVDHFYEFYQPKAQALKDILGKNKMSHTYFLDLYYADPETRGNLNPFIRNLITQTRKQVKFNLDLASLKAAKDELALLKRLKNRNEFTENLEGNLDSTIGFISAKINHYIKKEIFTFVNEIHKHSYSMFNLKLELLSKKRDDIYNAKAIAEAGRSRGSDVNINRKTSQYFFDFNGSFWADELGDYSFGLQSACVDNKKVANK</sequence>
<dbReference type="Proteomes" id="UP000235584">
    <property type="component" value="Chromosome"/>
</dbReference>
<protein>
    <submittedName>
        <fullName evidence="1">Uncharacterized protein</fullName>
    </submittedName>
</protein>
<dbReference type="KEGG" id="bsto:C0V70_11340"/>
<dbReference type="Gene3D" id="1.25.40.10">
    <property type="entry name" value="Tetratricopeptide repeat domain"/>
    <property type="match status" value="1"/>
</dbReference>
<organism evidence="1 2">
    <name type="scientific">Bacteriovorax stolpii</name>
    <name type="common">Bdellovibrio stolpii</name>
    <dbReference type="NCBI Taxonomy" id="960"/>
    <lineage>
        <taxon>Bacteria</taxon>
        <taxon>Pseudomonadati</taxon>
        <taxon>Bdellovibrionota</taxon>
        <taxon>Bacteriovoracia</taxon>
        <taxon>Bacteriovoracales</taxon>
        <taxon>Bacteriovoracaceae</taxon>
        <taxon>Bacteriovorax</taxon>
    </lineage>
</organism>
<dbReference type="AlphaFoldDB" id="A0A2K9NV91"/>
<dbReference type="OrthoDB" id="6396554at2"/>